<accession>A0A9Q0N069</accession>
<evidence type="ECO:0000313" key="2">
    <source>
        <dbReference type="Proteomes" id="UP001151699"/>
    </source>
</evidence>
<sequence length="48" mass="5645">MYLFLGNMSAREQEIHVTGEFTVETNKCVCVCYLKSFFFHLSKLVNYC</sequence>
<reference evidence="1" key="1">
    <citation type="submission" date="2022-07" db="EMBL/GenBank/DDBJ databases">
        <authorList>
            <person name="Trinca V."/>
            <person name="Uliana J.V.C."/>
            <person name="Torres T.T."/>
            <person name="Ward R.J."/>
            <person name="Monesi N."/>
        </authorList>
    </citation>
    <scope>NUCLEOTIDE SEQUENCE</scope>
    <source>
        <strain evidence="1">HSMRA1968</strain>
        <tissue evidence="1">Whole embryos</tissue>
    </source>
</reference>
<organism evidence="1 2">
    <name type="scientific">Pseudolycoriella hygida</name>
    <dbReference type="NCBI Taxonomy" id="35572"/>
    <lineage>
        <taxon>Eukaryota</taxon>
        <taxon>Metazoa</taxon>
        <taxon>Ecdysozoa</taxon>
        <taxon>Arthropoda</taxon>
        <taxon>Hexapoda</taxon>
        <taxon>Insecta</taxon>
        <taxon>Pterygota</taxon>
        <taxon>Neoptera</taxon>
        <taxon>Endopterygota</taxon>
        <taxon>Diptera</taxon>
        <taxon>Nematocera</taxon>
        <taxon>Sciaroidea</taxon>
        <taxon>Sciaridae</taxon>
        <taxon>Pseudolycoriella</taxon>
    </lineage>
</organism>
<dbReference type="AlphaFoldDB" id="A0A9Q0N069"/>
<keyword evidence="2" id="KW-1185">Reference proteome</keyword>
<name>A0A9Q0N069_9DIPT</name>
<protein>
    <submittedName>
        <fullName evidence="1">Uncharacterized protein</fullName>
    </submittedName>
</protein>
<comment type="caution">
    <text evidence="1">The sequence shown here is derived from an EMBL/GenBank/DDBJ whole genome shotgun (WGS) entry which is preliminary data.</text>
</comment>
<dbReference type="Proteomes" id="UP001151699">
    <property type="component" value="Chromosome B"/>
</dbReference>
<proteinExistence type="predicted"/>
<gene>
    <name evidence="1" type="ORF">Bhyg_06249</name>
</gene>
<dbReference type="EMBL" id="WJQU01000002">
    <property type="protein sequence ID" value="KAJ6641313.1"/>
    <property type="molecule type" value="Genomic_DNA"/>
</dbReference>
<evidence type="ECO:0000313" key="1">
    <source>
        <dbReference type="EMBL" id="KAJ6641313.1"/>
    </source>
</evidence>